<dbReference type="AlphaFoldDB" id="A0A0F9VWV5"/>
<dbReference type="EMBL" id="LAZR01000009">
    <property type="protein sequence ID" value="KKO08580.1"/>
    <property type="molecule type" value="Genomic_DNA"/>
</dbReference>
<feature type="transmembrane region" description="Helical" evidence="1">
    <location>
        <begin position="44"/>
        <end position="67"/>
    </location>
</feature>
<gene>
    <name evidence="2" type="ORF">LCGC14_0045200</name>
</gene>
<keyword evidence="1" id="KW-0472">Membrane</keyword>
<feature type="transmembrane region" description="Helical" evidence="1">
    <location>
        <begin position="87"/>
        <end position="105"/>
    </location>
</feature>
<keyword evidence="1" id="KW-0812">Transmembrane</keyword>
<proteinExistence type="predicted"/>
<evidence type="ECO:0000313" key="2">
    <source>
        <dbReference type="EMBL" id="KKO08580.1"/>
    </source>
</evidence>
<evidence type="ECO:0000256" key="1">
    <source>
        <dbReference type="SAM" id="Phobius"/>
    </source>
</evidence>
<organism evidence="2">
    <name type="scientific">marine sediment metagenome</name>
    <dbReference type="NCBI Taxonomy" id="412755"/>
    <lineage>
        <taxon>unclassified sequences</taxon>
        <taxon>metagenomes</taxon>
        <taxon>ecological metagenomes</taxon>
    </lineage>
</organism>
<protein>
    <submittedName>
        <fullName evidence="2">Uncharacterized protein</fullName>
    </submittedName>
</protein>
<sequence>MRGKSAERDRVESRDAAADRRLSEFDLYAKLEEGSGKRMRLGPLATLVCLPIMLLNPFYVTAVAGYVAYQRLRKGKSKGAAGYASDASMVVVSVVVAFLPVYLLWSEYQSQMAYQKALQNIEEYMENRDQLRDPDNRTYDI</sequence>
<reference evidence="2" key="1">
    <citation type="journal article" date="2015" name="Nature">
        <title>Complex archaea that bridge the gap between prokaryotes and eukaryotes.</title>
        <authorList>
            <person name="Spang A."/>
            <person name="Saw J.H."/>
            <person name="Jorgensen S.L."/>
            <person name="Zaremba-Niedzwiedzka K."/>
            <person name="Martijn J."/>
            <person name="Lind A.E."/>
            <person name="van Eijk R."/>
            <person name="Schleper C."/>
            <person name="Guy L."/>
            <person name="Ettema T.J."/>
        </authorList>
    </citation>
    <scope>NUCLEOTIDE SEQUENCE</scope>
</reference>
<accession>A0A0F9VWV5</accession>
<comment type="caution">
    <text evidence="2">The sequence shown here is derived from an EMBL/GenBank/DDBJ whole genome shotgun (WGS) entry which is preliminary data.</text>
</comment>
<keyword evidence="1" id="KW-1133">Transmembrane helix</keyword>
<name>A0A0F9VWV5_9ZZZZ</name>